<dbReference type="AlphaFoldDB" id="A0A975NU21"/>
<protein>
    <submittedName>
        <fullName evidence="2">Uncharacterized protein</fullName>
    </submittedName>
</protein>
<feature type="chain" id="PRO_5037860560" evidence="1">
    <location>
        <begin position="20"/>
        <end position="96"/>
    </location>
</feature>
<sequence length="96" mass="9763">MKLIAVLTVLCTFSGAAIAQSAPCQSIAKASDRLACYDKAAPPIALAKPAAAKTPAAPAKLAVSQTSTEQQGHVVDLLAAENAKLDAKLKTICRGC</sequence>
<evidence type="ECO:0000313" key="2">
    <source>
        <dbReference type="EMBL" id="QWG20661.1"/>
    </source>
</evidence>
<keyword evidence="1" id="KW-0732">Signal</keyword>
<evidence type="ECO:0000313" key="3">
    <source>
        <dbReference type="Proteomes" id="UP000680805"/>
    </source>
</evidence>
<reference evidence="2" key="1">
    <citation type="submission" date="2021-06" db="EMBL/GenBank/DDBJ databases">
        <title>Bradyrhizobium sp. S2-11-2 Genome sequencing.</title>
        <authorList>
            <person name="Jin L."/>
        </authorList>
    </citation>
    <scope>NUCLEOTIDE SEQUENCE</scope>
    <source>
        <strain evidence="2">S2-11-2</strain>
    </source>
</reference>
<evidence type="ECO:0000256" key="1">
    <source>
        <dbReference type="SAM" id="SignalP"/>
    </source>
</evidence>
<gene>
    <name evidence="2" type="ORF">KMZ68_12915</name>
</gene>
<accession>A0A975NU21</accession>
<name>A0A975NU21_9BRAD</name>
<proteinExistence type="predicted"/>
<organism evidence="2 3">
    <name type="scientific">Bradyrhizobium sediminis</name>
    <dbReference type="NCBI Taxonomy" id="2840469"/>
    <lineage>
        <taxon>Bacteria</taxon>
        <taxon>Pseudomonadati</taxon>
        <taxon>Pseudomonadota</taxon>
        <taxon>Alphaproteobacteria</taxon>
        <taxon>Hyphomicrobiales</taxon>
        <taxon>Nitrobacteraceae</taxon>
        <taxon>Bradyrhizobium</taxon>
    </lineage>
</organism>
<dbReference type="Proteomes" id="UP000680805">
    <property type="component" value="Chromosome"/>
</dbReference>
<dbReference type="EMBL" id="CP076135">
    <property type="protein sequence ID" value="QWG20661.1"/>
    <property type="molecule type" value="Genomic_DNA"/>
</dbReference>
<dbReference type="RefSeq" id="WP_215616121.1">
    <property type="nucleotide sequence ID" value="NZ_CP076135.1"/>
</dbReference>
<dbReference type="KEGG" id="bsei:KMZ68_12915"/>
<feature type="signal peptide" evidence="1">
    <location>
        <begin position="1"/>
        <end position="19"/>
    </location>
</feature>